<dbReference type="InParanoid" id="I1C7U3"/>
<protein>
    <submittedName>
        <fullName evidence="1">Uncharacterized protein</fullName>
    </submittedName>
</protein>
<keyword evidence="2" id="KW-1185">Reference proteome</keyword>
<accession>I1C7U3</accession>
<gene>
    <name evidence="1" type="ORF">RO3G_09233</name>
</gene>
<dbReference type="RefSeq" id="XP_067519919.1">
    <property type="nucleotide sequence ID" value="XM_067663818.1"/>
</dbReference>
<evidence type="ECO:0000313" key="2">
    <source>
        <dbReference type="Proteomes" id="UP000009138"/>
    </source>
</evidence>
<dbReference type="GeneID" id="93616199"/>
<dbReference type="OrthoDB" id="2278309at2759"/>
<dbReference type="Proteomes" id="UP000009138">
    <property type="component" value="Unassembled WGS sequence"/>
</dbReference>
<reference evidence="1 2" key="1">
    <citation type="journal article" date="2009" name="PLoS Genet.">
        <title>Genomic analysis of the basal lineage fungus Rhizopus oryzae reveals a whole-genome duplication.</title>
        <authorList>
            <person name="Ma L.-J."/>
            <person name="Ibrahim A.S."/>
            <person name="Skory C."/>
            <person name="Grabherr M.G."/>
            <person name="Burger G."/>
            <person name="Butler M."/>
            <person name="Elias M."/>
            <person name="Idnurm A."/>
            <person name="Lang B.F."/>
            <person name="Sone T."/>
            <person name="Abe A."/>
            <person name="Calvo S.E."/>
            <person name="Corrochano L.M."/>
            <person name="Engels R."/>
            <person name="Fu J."/>
            <person name="Hansberg W."/>
            <person name="Kim J.-M."/>
            <person name="Kodira C.D."/>
            <person name="Koehrsen M.J."/>
            <person name="Liu B."/>
            <person name="Miranda-Saavedra D."/>
            <person name="O'Leary S."/>
            <person name="Ortiz-Castellanos L."/>
            <person name="Poulter R."/>
            <person name="Rodriguez-Romero J."/>
            <person name="Ruiz-Herrera J."/>
            <person name="Shen Y.-Q."/>
            <person name="Zeng Q."/>
            <person name="Galagan J."/>
            <person name="Birren B.W."/>
            <person name="Cuomo C.A."/>
            <person name="Wickes B.L."/>
        </authorList>
    </citation>
    <scope>NUCLEOTIDE SEQUENCE [LARGE SCALE GENOMIC DNA]</scope>
    <source>
        <strain evidence="2">RA 99-880 / ATCC MYA-4621 / FGSC 9543 / NRRL 43880</strain>
    </source>
</reference>
<dbReference type="VEuPathDB" id="FungiDB:RO3G_09233"/>
<sequence>MHRRLQMPRSIPDPLSFLLNKLPTSKKKPTDKNRSKHIAWSIRWPIICQILHELDYLHHDQISPDVPPLGQKLLSWLFSSS</sequence>
<dbReference type="EMBL" id="CH476738">
    <property type="protein sequence ID" value="EIE84523.1"/>
    <property type="molecule type" value="Genomic_DNA"/>
</dbReference>
<dbReference type="AlphaFoldDB" id="I1C7U3"/>
<name>I1C7U3_RHIO9</name>
<organism evidence="1 2">
    <name type="scientific">Rhizopus delemar (strain RA 99-880 / ATCC MYA-4621 / FGSC 9543 / NRRL 43880)</name>
    <name type="common">Mucormycosis agent</name>
    <name type="synonym">Rhizopus arrhizus var. delemar</name>
    <dbReference type="NCBI Taxonomy" id="246409"/>
    <lineage>
        <taxon>Eukaryota</taxon>
        <taxon>Fungi</taxon>
        <taxon>Fungi incertae sedis</taxon>
        <taxon>Mucoromycota</taxon>
        <taxon>Mucoromycotina</taxon>
        <taxon>Mucoromycetes</taxon>
        <taxon>Mucorales</taxon>
        <taxon>Mucorineae</taxon>
        <taxon>Rhizopodaceae</taxon>
        <taxon>Rhizopus</taxon>
    </lineage>
</organism>
<proteinExistence type="predicted"/>
<evidence type="ECO:0000313" key="1">
    <source>
        <dbReference type="EMBL" id="EIE84523.1"/>
    </source>
</evidence>